<feature type="region of interest" description="Disordered" evidence="9">
    <location>
        <begin position="1"/>
        <end position="24"/>
    </location>
</feature>
<dbReference type="EMBL" id="AP019823">
    <property type="protein sequence ID" value="BBM38512.1"/>
    <property type="molecule type" value="Genomic_DNA"/>
</dbReference>
<accession>A0A510JGQ9</accession>
<proteinExistence type="inferred from homology"/>
<dbReference type="InterPro" id="IPR020596">
    <property type="entry name" value="rRNA_Ade_Mease_Trfase_CS"/>
</dbReference>
<evidence type="ECO:0000256" key="7">
    <source>
        <dbReference type="HAMAP-Rule" id="MF_00607"/>
    </source>
</evidence>
<dbReference type="Gene3D" id="3.40.50.150">
    <property type="entry name" value="Vaccinia Virus protein VP39"/>
    <property type="match status" value="1"/>
</dbReference>
<comment type="catalytic activity">
    <reaction evidence="7">
        <text>adenosine(1518)/adenosine(1519) in 16S rRNA + 4 S-adenosyl-L-methionine = N(6)-dimethyladenosine(1518)/N(6)-dimethyladenosine(1519) in 16S rRNA + 4 S-adenosyl-L-homocysteine + 4 H(+)</text>
        <dbReference type="Rhea" id="RHEA:19609"/>
        <dbReference type="Rhea" id="RHEA-COMP:10232"/>
        <dbReference type="Rhea" id="RHEA-COMP:10233"/>
        <dbReference type="ChEBI" id="CHEBI:15378"/>
        <dbReference type="ChEBI" id="CHEBI:57856"/>
        <dbReference type="ChEBI" id="CHEBI:59789"/>
        <dbReference type="ChEBI" id="CHEBI:74411"/>
        <dbReference type="ChEBI" id="CHEBI:74493"/>
        <dbReference type="EC" id="2.1.1.182"/>
    </reaction>
</comment>
<feature type="binding site" evidence="7 8">
    <location>
        <position position="56"/>
    </location>
    <ligand>
        <name>S-adenosyl-L-methionine</name>
        <dbReference type="ChEBI" id="CHEBI:59789"/>
    </ligand>
</feature>
<dbReference type="CDD" id="cd02440">
    <property type="entry name" value="AdoMet_MTases"/>
    <property type="match status" value="1"/>
</dbReference>
<dbReference type="FunFam" id="3.40.50.150:FF:000023">
    <property type="entry name" value="Ribosomal RNA small subunit methyltransferase A"/>
    <property type="match status" value="1"/>
</dbReference>
<evidence type="ECO:0000256" key="1">
    <source>
        <dbReference type="ARBA" id="ARBA00022490"/>
    </source>
</evidence>
<keyword evidence="2 7" id="KW-0698">rRNA processing</keyword>
<keyword evidence="12" id="KW-1185">Reference proteome</keyword>
<feature type="binding site" evidence="7 8">
    <location>
        <position position="29"/>
    </location>
    <ligand>
        <name>S-adenosyl-L-methionine</name>
        <dbReference type="ChEBI" id="CHEBI:59789"/>
    </ligand>
</feature>
<evidence type="ECO:0000313" key="12">
    <source>
        <dbReference type="Proteomes" id="UP000321892"/>
    </source>
</evidence>
<feature type="domain" description="Ribosomal RNA adenine methylase transferase N-terminal" evidence="10">
    <location>
        <begin position="36"/>
        <end position="208"/>
    </location>
</feature>
<dbReference type="AlphaFoldDB" id="A0A510JGQ9"/>
<dbReference type="GO" id="GO:0052908">
    <property type="term" value="F:16S rRNA (adenine(1518)-N(6)/adenine(1519)-N(6))-dimethyltransferase activity"/>
    <property type="evidence" value="ECO:0007669"/>
    <property type="project" value="UniProtKB-EC"/>
</dbReference>
<gene>
    <name evidence="7" type="primary">rsmA</name>
    <name evidence="7" type="synonym">ksgA</name>
    <name evidence="11" type="ORF">JCM16775_1221</name>
</gene>
<comment type="function">
    <text evidence="7">Specifically dimethylates two adjacent adenosines (A1518 and A1519) in the loop of a conserved hairpin near the 3'-end of 16S rRNA in the 30S particle. May play a critical role in biogenesis of 30S subunits.</text>
</comment>
<evidence type="ECO:0000313" key="11">
    <source>
        <dbReference type="EMBL" id="BBM38512.1"/>
    </source>
</evidence>
<evidence type="ECO:0000256" key="5">
    <source>
        <dbReference type="ARBA" id="ARBA00022691"/>
    </source>
</evidence>
<dbReference type="GO" id="GO:0005829">
    <property type="term" value="C:cytosol"/>
    <property type="evidence" value="ECO:0007669"/>
    <property type="project" value="TreeGrafter"/>
</dbReference>
<evidence type="ECO:0000256" key="9">
    <source>
        <dbReference type="SAM" id="MobiDB-lite"/>
    </source>
</evidence>
<keyword evidence="4 7" id="KW-0808">Transferase</keyword>
<sequence>MKRNKEKHHKKNKNFENENHKAKKKYGQNFLNDSNLSDEILDIANIDEKTEVLEIGPGLGFLTEKLIENSKFLTAFEIDDDLIPFLNKKFENKQNFKLIHQDFMEADLEKFFEDKKNVKVVANIPYYITSPIINKLLEYRENIDEIYLMVQKEVAERIASQPHSKNMSLLTHAVQFYAEAEYLFTVPKEKFDPVPKVDSAFLGIKILKDKRYESQISEEKYFKYLKEAFSNKRKSIANNLTKLGFSKDVVGAALEKVGKTRLARTEEFSVQEFIDFIGILEK</sequence>
<feature type="binding site" evidence="7 8">
    <location>
        <position position="77"/>
    </location>
    <ligand>
        <name>S-adenosyl-L-methionine</name>
        <dbReference type="ChEBI" id="CHEBI:59789"/>
    </ligand>
</feature>
<feature type="binding site" evidence="7 8">
    <location>
        <position position="102"/>
    </location>
    <ligand>
        <name>S-adenosyl-L-methionine</name>
        <dbReference type="ChEBI" id="CHEBI:59789"/>
    </ligand>
</feature>
<dbReference type="KEGG" id="lhf:JCM16775_1221"/>
<dbReference type="Pfam" id="PF00398">
    <property type="entry name" value="RrnaAD"/>
    <property type="match status" value="1"/>
</dbReference>
<reference evidence="11 12" key="1">
    <citation type="submission" date="2019-07" db="EMBL/GenBank/DDBJ databases">
        <title>Complete Genome Sequence of Leptotrichia hofstadii Strain JCM16775.</title>
        <authorList>
            <person name="Watanabe S."/>
            <person name="Cui L."/>
        </authorList>
    </citation>
    <scope>NUCLEOTIDE SEQUENCE [LARGE SCALE GENOMIC DNA]</scope>
    <source>
        <strain evidence="11 12">JCM16775</strain>
    </source>
</reference>
<comment type="similarity">
    <text evidence="7">Belongs to the class I-like SAM-binding methyltransferase superfamily. rRNA adenine N(6)-methyltransferase family. RsmA subfamily.</text>
</comment>
<keyword evidence="3 7" id="KW-0489">Methyltransferase</keyword>
<dbReference type="InterPro" id="IPR029063">
    <property type="entry name" value="SAM-dependent_MTases_sf"/>
</dbReference>
<feature type="binding site" evidence="7 8">
    <location>
        <position position="31"/>
    </location>
    <ligand>
        <name>S-adenosyl-L-methionine</name>
        <dbReference type="ChEBI" id="CHEBI:59789"/>
    </ligand>
</feature>
<keyword evidence="6 7" id="KW-0694">RNA-binding</keyword>
<dbReference type="InterPro" id="IPR001737">
    <property type="entry name" value="KsgA/Erm"/>
</dbReference>
<feature type="binding site" evidence="7 8">
    <location>
        <position position="123"/>
    </location>
    <ligand>
        <name>S-adenosyl-L-methionine</name>
        <dbReference type="ChEBI" id="CHEBI:59789"/>
    </ligand>
</feature>
<dbReference type="SMART" id="SM00650">
    <property type="entry name" value="rADc"/>
    <property type="match status" value="1"/>
</dbReference>
<dbReference type="Proteomes" id="UP000321892">
    <property type="component" value="Chromosome"/>
</dbReference>
<dbReference type="NCBIfam" id="TIGR00755">
    <property type="entry name" value="ksgA"/>
    <property type="match status" value="1"/>
</dbReference>
<dbReference type="Gene3D" id="1.10.8.100">
    <property type="entry name" value="Ribosomal RNA adenine dimethylase-like, domain 2"/>
    <property type="match status" value="1"/>
</dbReference>
<evidence type="ECO:0000256" key="6">
    <source>
        <dbReference type="ARBA" id="ARBA00022884"/>
    </source>
</evidence>
<dbReference type="HAMAP" id="MF_00607">
    <property type="entry name" value="16SrRNA_methyltr_A"/>
    <property type="match status" value="1"/>
</dbReference>
<name>A0A510JGQ9_9FUSO</name>
<dbReference type="InterPro" id="IPR023165">
    <property type="entry name" value="rRNA_Ade_diMease-like_C"/>
</dbReference>
<keyword evidence="5 7" id="KW-0949">S-adenosyl-L-methionine</keyword>
<evidence type="ECO:0000259" key="10">
    <source>
        <dbReference type="SMART" id="SM00650"/>
    </source>
</evidence>
<feature type="compositionally biased region" description="Basic residues" evidence="9">
    <location>
        <begin position="1"/>
        <end position="12"/>
    </location>
</feature>
<evidence type="ECO:0000256" key="3">
    <source>
        <dbReference type="ARBA" id="ARBA00022603"/>
    </source>
</evidence>
<evidence type="ECO:0000256" key="2">
    <source>
        <dbReference type="ARBA" id="ARBA00022552"/>
    </source>
</evidence>
<dbReference type="RefSeq" id="WP_026746376.1">
    <property type="nucleotide sequence ID" value="NZ_AP019823.1"/>
</dbReference>
<dbReference type="PANTHER" id="PTHR11727">
    <property type="entry name" value="DIMETHYLADENOSINE TRANSFERASE"/>
    <property type="match status" value="1"/>
</dbReference>
<dbReference type="EC" id="2.1.1.182" evidence="7"/>
<comment type="subcellular location">
    <subcellularLocation>
        <location evidence="7">Cytoplasm</location>
    </subcellularLocation>
</comment>
<evidence type="ECO:0000256" key="4">
    <source>
        <dbReference type="ARBA" id="ARBA00022679"/>
    </source>
</evidence>
<dbReference type="OrthoDB" id="9814755at2"/>
<dbReference type="GO" id="GO:0003723">
    <property type="term" value="F:RNA binding"/>
    <property type="evidence" value="ECO:0007669"/>
    <property type="project" value="UniProtKB-UniRule"/>
</dbReference>
<dbReference type="SUPFAM" id="SSF53335">
    <property type="entry name" value="S-adenosyl-L-methionine-dependent methyltransferases"/>
    <property type="match status" value="1"/>
</dbReference>
<keyword evidence="1 7" id="KW-0963">Cytoplasm</keyword>
<dbReference type="PROSITE" id="PS01131">
    <property type="entry name" value="RRNA_A_DIMETH"/>
    <property type="match status" value="1"/>
</dbReference>
<dbReference type="PROSITE" id="PS51689">
    <property type="entry name" value="SAM_RNA_A_N6_MT"/>
    <property type="match status" value="1"/>
</dbReference>
<protein>
    <recommendedName>
        <fullName evidence="7">Ribosomal RNA small subunit methyltransferase A</fullName>
        <ecNumber evidence="7">2.1.1.182</ecNumber>
    </recommendedName>
    <alternativeName>
        <fullName evidence="7">16S rRNA (adenine(1518)-N(6)/adenine(1519)-N(6))-dimethyltransferase</fullName>
    </alternativeName>
    <alternativeName>
        <fullName evidence="7">16S rRNA dimethyladenosine transferase</fullName>
    </alternativeName>
    <alternativeName>
        <fullName evidence="7">16S rRNA dimethylase</fullName>
    </alternativeName>
    <alternativeName>
        <fullName evidence="7">S-adenosylmethionine-6-N', N'-adenosyl(rRNA) dimethyltransferase</fullName>
    </alternativeName>
</protein>
<evidence type="ECO:0000256" key="8">
    <source>
        <dbReference type="PROSITE-ProRule" id="PRU01026"/>
    </source>
</evidence>
<dbReference type="InterPro" id="IPR020598">
    <property type="entry name" value="rRNA_Ade_methylase_Trfase_N"/>
</dbReference>
<organism evidence="11 12">
    <name type="scientific">Leptotrichia hofstadii</name>
    <dbReference type="NCBI Taxonomy" id="157688"/>
    <lineage>
        <taxon>Bacteria</taxon>
        <taxon>Fusobacteriati</taxon>
        <taxon>Fusobacteriota</taxon>
        <taxon>Fusobacteriia</taxon>
        <taxon>Fusobacteriales</taxon>
        <taxon>Leptotrichiaceae</taxon>
        <taxon>Leptotrichia</taxon>
    </lineage>
</organism>
<dbReference type="InterPro" id="IPR011530">
    <property type="entry name" value="rRNA_adenine_dimethylase"/>
</dbReference>
<dbReference type="PANTHER" id="PTHR11727:SF7">
    <property type="entry name" value="DIMETHYLADENOSINE TRANSFERASE-RELATED"/>
    <property type="match status" value="1"/>
</dbReference>